<evidence type="ECO:0008006" key="3">
    <source>
        <dbReference type="Google" id="ProtNLM"/>
    </source>
</evidence>
<dbReference type="RefSeq" id="WP_004859852.1">
    <property type="nucleotide sequence ID" value="NZ_JH725052.1"/>
</dbReference>
<evidence type="ECO:0000313" key="1">
    <source>
        <dbReference type="EMBL" id="EJF94417.1"/>
    </source>
</evidence>
<accession>A0A9P2S033</accession>
<keyword evidence="2" id="KW-1185">Reference proteome</keyword>
<reference evidence="1 2" key="1">
    <citation type="submission" date="2012-03" db="EMBL/GenBank/DDBJ databases">
        <title>The Genome Sequence of Bartonella taylorii 8TBB.</title>
        <authorList>
            <consortium name="The Broad Institute Genome Sequencing Platform"/>
            <consortium name="The Broad Institute Genome Sequencing Center for Infectious Disease"/>
            <person name="Feldgarden M."/>
            <person name="Kirby J."/>
            <person name="Kosoy M."/>
            <person name="Birtles R."/>
            <person name="Probert W.S."/>
            <person name="Chiaraviglio L."/>
            <person name="Young S.K."/>
            <person name="Zeng Q."/>
            <person name="Gargeya S."/>
            <person name="Fitzgerald M."/>
            <person name="Haas B."/>
            <person name="Abouelleil A."/>
            <person name="Alvarado L."/>
            <person name="Arachchi H.M."/>
            <person name="Berlin A."/>
            <person name="Chapman S.B."/>
            <person name="Gearin G."/>
            <person name="Goldberg J."/>
            <person name="Griggs A."/>
            <person name="Gujja S."/>
            <person name="Hansen M."/>
            <person name="Heiman D."/>
            <person name="Howarth C."/>
            <person name="Larimer J."/>
            <person name="Lui A."/>
            <person name="MacDonald P.J.P."/>
            <person name="McCowen C."/>
            <person name="Montmayeur A."/>
            <person name="Murphy C."/>
            <person name="Neiman D."/>
            <person name="Pearson M."/>
            <person name="Priest M."/>
            <person name="Roberts A."/>
            <person name="Saif S."/>
            <person name="Shea T."/>
            <person name="Sisk P."/>
            <person name="Stolte C."/>
            <person name="Sykes S."/>
            <person name="Wortman J."/>
            <person name="Nusbaum C."/>
            <person name="Birren B."/>
        </authorList>
    </citation>
    <scope>NUCLEOTIDE SEQUENCE [LARGE SCALE GENOMIC DNA]</scope>
    <source>
        <strain evidence="1 2">8TBB</strain>
    </source>
</reference>
<gene>
    <name evidence="1" type="ORF">ME9_01001</name>
</gene>
<dbReference type="AlphaFoldDB" id="A0A9P2S033"/>
<dbReference type="Gene3D" id="2.160.10.10">
    <property type="entry name" value="Hexapeptide repeat proteins"/>
    <property type="match status" value="1"/>
</dbReference>
<name>A0A9P2S033_BARTA</name>
<dbReference type="EMBL" id="AIMD01000034">
    <property type="protein sequence ID" value="EJF94417.1"/>
    <property type="molecule type" value="Genomic_DNA"/>
</dbReference>
<dbReference type="Pfam" id="PF18836">
    <property type="entry name" value="B_solenoid_ydck"/>
    <property type="match status" value="1"/>
</dbReference>
<dbReference type="InterPro" id="IPR040831">
    <property type="entry name" value="B_solenoid_ydck_rpt"/>
</dbReference>
<dbReference type="InterPro" id="IPR011004">
    <property type="entry name" value="Trimer_LpxA-like_sf"/>
</dbReference>
<dbReference type="Proteomes" id="UP000002648">
    <property type="component" value="Unassembled WGS sequence"/>
</dbReference>
<sequence>MKKYELTDETDDFFGKTLYRIRALRDFRNIKKGDLGGFIAKEDNLSHEGDCWVWHDAAVCDNAKVFGNAQIFEKSIIRDNAKVCGNAGVEYNAQIFGNAQIYDKAHVYGLVYDNARVFGKAVICENAHISGDIRIQDKVYVFDNIDISGNFEIRGETSIISKSEYSTIYPSYISRF</sequence>
<dbReference type="OrthoDB" id="7923656at2"/>
<evidence type="ECO:0000313" key="2">
    <source>
        <dbReference type="Proteomes" id="UP000002648"/>
    </source>
</evidence>
<comment type="caution">
    <text evidence="1">The sequence shown here is derived from an EMBL/GenBank/DDBJ whole genome shotgun (WGS) entry which is preliminary data.</text>
</comment>
<dbReference type="SUPFAM" id="SSF51161">
    <property type="entry name" value="Trimeric LpxA-like enzymes"/>
    <property type="match status" value="1"/>
</dbReference>
<organism evidence="1 2">
    <name type="scientific">Bartonella taylorii 8TBB</name>
    <dbReference type="NCBI Taxonomy" id="1094560"/>
    <lineage>
        <taxon>Bacteria</taxon>
        <taxon>Pseudomonadati</taxon>
        <taxon>Pseudomonadota</taxon>
        <taxon>Alphaproteobacteria</taxon>
        <taxon>Hyphomicrobiales</taxon>
        <taxon>Bartonellaceae</taxon>
        <taxon>Bartonella</taxon>
    </lineage>
</organism>
<proteinExistence type="predicted"/>
<protein>
    <recommendedName>
        <fullName evidence="3">UDP-3-O-[3-hydroxymyristoyl] glucosamine N-acyltransferase</fullName>
    </recommendedName>
</protein>